<gene>
    <name evidence="1" type="ORF">CBM2613_P60085</name>
</gene>
<proteinExistence type="predicted"/>
<organism evidence="1 2">
    <name type="scientific">Cupriavidus taiwanensis</name>
    <dbReference type="NCBI Taxonomy" id="164546"/>
    <lineage>
        <taxon>Bacteria</taxon>
        <taxon>Pseudomonadati</taxon>
        <taxon>Pseudomonadota</taxon>
        <taxon>Betaproteobacteria</taxon>
        <taxon>Burkholderiales</taxon>
        <taxon>Burkholderiaceae</taxon>
        <taxon>Cupriavidus</taxon>
    </lineage>
</organism>
<dbReference type="Proteomes" id="UP000256952">
    <property type="component" value="Plasmid CBM2613_p"/>
</dbReference>
<evidence type="ECO:0000313" key="2">
    <source>
        <dbReference type="Proteomes" id="UP000256952"/>
    </source>
</evidence>
<protein>
    <submittedName>
        <fullName evidence="1">Uncharacterized protein</fullName>
    </submittedName>
</protein>
<sequence>MREAWSASNIAMSSPVLCCSAPFEIAGPQIRNTSRNVLARAETGVEFGPHSLLRTQLTYSPGQLDIADGVLNTIPGRV</sequence>
<keyword evidence="1" id="KW-0614">Plasmid</keyword>
<geneLocation type="plasmid" evidence="2">
    <name>cbm2613_p</name>
</geneLocation>
<dbReference type="AlphaFoldDB" id="A0A375EF12"/>
<reference evidence="2" key="1">
    <citation type="submission" date="2018-01" db="EMBL/GenBank/DDBJ databases">
        <authorList>
            <person name="Gaut B.S."/>
            <person name="Morton B.R."/>
            <person name="Clegg M.T."/>
            <person name="Duvall M.R."/>
        </authorList>
    </citation>
    <scope>NUCLEOTIDE SEQUENCE [LARGE SCALE GENOMIC DNA]</scope>
    <source>
        <plasmid evidence="2">Plasmid cbm2613_p</plasmid>
    </source>
</reference>
<evidence type="ECO:0000313" key="1">
    <source>
        <dbReference type="EMBL" id="SOZ74682.1"/>
    </source>
</evidence>
<dbReference type="EMBL" id="LT976981">
    <property type="protein sequence ID" value="SOZ74682.1"/>
    <property type="molecule type" value="Genomic_DNA"/>
</dbReference>
<accession>A0A375EF12</accession>
<name>A0A375EF12_9BURK</name>